<proteinExistence type="predicted"/>
<gene>
    <name evidence="1" type="ORF">MM415B03717_0004</name>
</gene>
<protein>
    <submittedName>
        <fullName evidence="1">Uncharacterized protein</fullName>
    </submittedName>
</protein>
<sequence length="248" mass="27983">MIQIKDLDYSLSLKLGDPVQGNSDGNIFDSEDRLKYLDRAYSRLIRTLPKLMTSNTPLFANSFDLLEMELTNAEHRKGNGIILKKNDYSISFEKLEELFIVVAKAGAAETKTGTYYNGGATFIQPDKYYSVLNGKNSSYAASVETKKFYYTYLSNKIYLLPILTSGHYYSKLSTTYKEDAPVLTWDTELPIMNQYVDLLIVMAANEGMQDLARQDKVGLYSNDIMGQLNILQGYAARKEQQEGSDLNG</sequence>
<dbReference type="AlphaFoldDB" id="A0A6M3LML0"/>
<accession>A0A6M3LML0</accession>
<name>A0A6M3LML0_9ZZZZ</name>
<evidence type="ECO:0000313" key="1">
    <source>
        <dbReference type="EMBL" id="QJA94852.1"/>
    </source>
</evidence>
<dbReference type="EMBL" id="MT143266">
    <property type="protein sequence ID" value="QJA94852.1"/>
    <property type="molecule type" value="Genomic_DNA"/>
</dbReference>
<organism evidence="1">
    <name type="scientific">viral metagenome</name>
    <dbReference type="NCBI Taxonomy" id="1070528"/>
    <lineage>
        <taxon>unclassified sequences</taxon>
        <taxon>metagenomes</taxon>
        <taxon>organismal metagenomes</taxon>
    </lineage>
</organism>
<reference evidence="1" key="1">
    <citation type="submission" date="2020-03" db="EMBL/GenBank/DDBJ databases">
        <title>The deep terrestrial virosphere.</title>
        <authorList>
            <person name="Holmfeldt K."/>
            <person name="Nilsson E."/>
            <person name="Simone D."/>
            <person name="Lopez-Fernandez M."/>
            <person name="Wu X."/>
            <person name="de Brujin I."/>
            <person name="Lundin D."/>
            <person name="Andersson A."/>
            <person name="Bertilsson S."/>
            <person name="Dopson M."/>
        </authorList>
    </citation>
    <scope>NUCLEOTIDE SEQUENCE</scope>
    <source>
        <strain evidence="1">MM415B03717</strain>
    </source>
</reference>